<comment type="subcellular location">
    <subcellularLocation>
        <location evidence="1">Cell membrane</location>
        <topology evidence="1">Multi-pass membrane protein</topology>
    </subcellularLocation>
</comment>
<dbReference type="OrthoDB" id="372203at2157"/>
<dbReference type="InterPro" id="IPR001851">
    <property type="entry name" value="ABC_transp_permease"/>
</dbReference>
<evidence type="ECO:0000313" key="7">
    <source>
        <dbReference type="EMBL" id="OVE85674.1"/>
    </source>
</evidence>
<feature type="transmembrane region" description="Helical" evidence="6">
    <location>
        <begin position="223"/>
        <end position="243"/>
    </location>
</feature>
<keyword evidence="5 6" id="KW-0472">Membrane</keyword>
<accession>A0A202EBP9</accession>
<feature type="transmembrane region" description="Helical" evidence="6">
    <location>
        <begin position="134"/>
        <end position="156"/>
    </location>
</feature>
<organism evidence="7 8">
    <name type="scientific">Natronolimnobius baerhuensis</name>
    <dbReference type="NCBI Taxonomy" id="253108"/>
    <lineage>
        <taxon>Archaea</taxon>
        <taxon>Methanobacteriati</taxon>
        <taxon>Methanobacteriota</taxon>
        <taxon>Stenosarchaea group</taxon>
        <taxon>Halobacteria</taxon>
        <taxon>Halobacteriales</taxon>
        <taxon>Natrialbaceae</taxon>
        <taxon>Natronolimnobius</taxon>
    </lineage>
</organism>
<proteinExistence type="predicted"/>
<dbReference type="PANTHER" id="PTHR43370:SF1">
    <property type="entry name" value="GUANOSINE ABC TRANSPORTER PERMEASE PROTEIN NUPQ"/>
    <property type="match status" value="1"/>
</dbReference>
<comment type="caution">
    <text evidence="7">The sequence shown here is derived from an EMBL/GenBank/DDBJ whole genome shotgun (WGS) entry which is preliminary data.</text>
</comment>
<feature type="transmembrane region" description="Helical" evidence="6">
    <location>
        <begin position="176"/>
        <end position="193"/>
    </location>
</feature>
<gene>
    <name evidence="7" type="ORF">B2G88_02310</name>
</gene>
<keyword evidence="2" id="KW-1003">Cell membrane</keyword>
<keyword evidence="3 6" id="KW-0812">Transmembrane</keyword>
<dbReference type="EMBL" id="MWPH01000001">
    <property type="protein sequence ID" value="OVE85674.1"/>
    <property type="molecule type" value="Genomic_DNA"/>
</dbReference>
<feature type="transmembrane region" description="Helical" evidence="6">
    <location>
        <begin position="45"/>
        <end position="66"/>
    </location>
</feature>
<evidence type="ECO:0000256" key="2">
    <source>
        <dbReference type="ARBA" id="ARBA00022475"/>
    </source>
</evidence>
<dbReference type="CDD" id="cd06580">
    <property type="entry name" value="TM_PBP1_transp_TpRbsC_like"/>
    <property type="match status" value="1"/>
</dbReference>
<keyword evidence="8" id="KW-1185">Reference proteome</keyword>
<evidence type="ECO:0000256" key="4">
    <source>
        <dbReference type="ARBA" id="ARBA00022989"/>
    </source>
</evidence>
<dbReference type="RefSeq" id="WP_087713861.1">
    <property type="nucleotide sequence ID" value="NZ_MWPH01000001.1"/>
</dbReference>
<sequence length="337" mass="35433">MSVVDYANHRRVRLGAVVLAATLIALAVVGTQTDVALERLFTLGFLTRSLEMATPITLAAVGGLYAEKSGVFNIGLEGFMIFGAFTAAASMYAIGGTASTQVHVWSAIGISVLITAVMTTVFAVLVIRYKADQIVAGLAVWFIGLGFAPFTASIIWGSQSSPGLSSVGTLPFGQSPLVVLTVVIVVAAWYVLYRTRYGYWVQAAGENPEALDTAGVNVNRVRYATVIFSGMMAGLGGAVLLAHEGNFVGTGDTMVEGRGWIAIVAYLFGNYNPIGAAAAALLFGGLDMLNVQFQTVGIEVSARLVNLLPYVAVIVVLSAWGKTRMPSSVGEPYESED</sequence>
<feature type="transmembrane region" description="Helical" evidence="6">
    <location>
        <begin position="12"/>
        <end position="33"/>
    </location>
</feature>
<dbReference type="PANTHER" id="PTHR43370">
    <property type="entry name" value="SUGAR ABC TRANSPORTER INTEGRAL MEMBRANE PROTEIN-RELATED"/>
    <property type="match status" value="1"/>
</dbReference>
<name>A0A202EBP9_9EURY</name>
<keyword evidence="4 6" id="KW-1133">Transmembrane helix</keyword>
<dbReference type="AlphaFoldDB" id="A0A202EBP9"/>
<dbReference type="Proteomes" id="UP000196084">
    <property type="component" value="Unassembled WGS sequence"/>
</dbReference>
<evidence type="ECO:0000256" key="6">
    <source>
        <dbReference type="SAM" id="Phobius"/>
    </source>
</evidence>
<feature type="transmembrane region" description="Helical" evidence="6">
    <location>
        <begin position="78"/>
        <end position="98"/>
    </location>
</feature>
<reference evidence="7 8" key="1">
    <citation type="submission" date="2017-02" db="EMBL/GenBank/DDBJ databases">
        <title>Natronthermophilus aegyptiacus gen. nov.,sp. nov., an aerobic, extremely halophilic alkalithermophilic archaeon isolated from the athalassohaline Wadi An Natrun, Egypt.</title>
        <authorList>
            <person name="Zhao B."/>
        </authorList>
    </citation>
    <scope>NUCLEOTIDE SEQUENCE [LARGE SCALE GENOMIC DNA]</scope>
    <source>
        <strain evidence="7 8">CGMCC 1.3597</strain>
    </source>
</reference>
<protein>
    <submittedName>
        <fullName evidence="7">Ribose ABC transporter permease</fullName>
    </submittedName>
</protein>
<dbReference type="GO" id="GO:0022857">
    <property type="term" value="F:transmembrane transporter activity"/>
    <property type="evidence" value="ECO:0007669"/>
    <property type="project" value="InterPro"/>
</dbReference>
<evidence type="ECO:0000256" key="1">
    <source>
        <dbReference type="ARBA" id="ARBA00004651"/>
    </source>
</evidence>
<dbReference type="GO" id="GO:0005886">
    <property type="term" value="C:plasma membrane"/>
    <property type="evidence" value="ECO:0007669"/>
    <property type="project" value="UniProtKB-SubCell"/>
</dbReference>
<feature type="transmembrane region" description="Helical" evidence="6">
    <location>
        <begin position="304"/>
        <end position="321"/>
    </location>
</feature>
<feature type="transmembrane region" description="Helical" evidence="6">
    <location>
        <begin position="104"/>
        <end position="127"/>
    </location>
</feature>
<evidence type="ECO:0000313" key="8">
    <source>
        <dbReference type="Proteomes" id="UP000196084"/>
    </source>
</evidence>
<evidence type="ECO:0000256" key="3">
    <source>
        <dbReference type="ARBA" id="ARBA00022692"/>
    </source>
</evidence>
<feature type="transmembrane region" description="Helical" evidence="6">
    <location>
        <begin position="263"/>
        <end position="283"/>
    </location>
</feature>
<evidence type="ECO:0000256" key="5">
    <source>
        <dbReference type="ARBA" id="ARBA00023136"/>
    </source>
</evidence>
<dbReference type="Pfam" id="PF02653">
    <property type="entry name" value="BPD_transp_2"/>
    <property type="match status" value="1"/>
</dbReference>